<evidence type="ECO:0000256" key="1">
    <source>
        <dbReference type="SAM" id="MobiDB-lite"/>
    </source>
</evidence>
<dbReference type="Proteomes" id="UP000225277">
    <property type="component" value="Unassembled WGS sequence"/>
</dbReference>
<dbReference type="GeneID" id="35599041"/>
<name>A0A2D3UV45_9PEZI</name>
<proteinExistence type="predicted"/>
<accession>A0A2D3UV45</accession>
<gene>
    <name evidence="2" type="ORF">RCC_03853</name>
</gene>
<dbReference type="AlphaFoldDB" id="A0A2D3UV45"/>
<dbReference type="EMBL" id="FJUY01000005">
    <property type="protein sequence ID" value="CZT18015.1"/>
    <property type="molecule type" value="Genomic_DNA"/>
</dbReference>
<evidence type="ECO:0000313" key="3">
    <source>
        <dbReference type="Proteomes" id="UP000225277"/>
    </source>
</evidence>
<evidence type="ECO:0000313" key="2">
    <source>
        <dbReference type="EMBL" id="CZT18015.1"/>
    </source>
</evidence>
<keyword evidence="3" id="KW-1185">Reference proteome</keyword>
<feature type="region of interest" description="Disordered" evidence="1">
    <location>
        <begin position="1"/>
        <end position="23"/>
    </location>
</feature>
<sequence length="151" mass="17315">MAPLSPTTTNPFPNDNPNDSDSHQFTAEQRFHGAYSYALVHMRSNMRLENPAFMIPTYSMLVAWKPTITKMEWAALAHDIKAGSEDFAPYVPILSPIQCATTQVLSSRLTCEQTRLHQRRRRRSHRRRGENLAWRAALVPPWRNASLISCH</sequence>
<feature type="compositionally biased region" description="Low complexity" evidence="1">
    <location>
        <begin position="1"/>
        <end position="19"/>
    </location>
</feature>
<dbReference type="RefSeq" id="XP_023624905.1">
    <property type="nucleotide sequence ID" value="XM_023769137.1"/>
</dbReference>
<organism evidence="2 3">
    <name type="scientific">Ramularia collo-cygni</name>
    <dbReference type="NCBI Taxonomy" id="112498"/>
    <lineage>
        <taxon>Eukaryota</taxon>
        <taxon>Fungi</taxon>
        <taxon>Dikarya</taxon>
        <taxon>Ascomycota</taxon>
        <taxon>Pezizomycotina</taxon>
        <taxon>Dothideomycetes</taxon>
        <taxon>Dothideomycetidae</taxon>
        <taxon>Mycosphaerellales</taxon>
        <taxon>Mycosphaerellaceae</taxon>
        <taxon>Ramularia</taxon>
    </lineage>
</organism>
<reference evidence="2 3" key="1">
    <citation type="submission" date="2016-03" db="EMBL/GenBank/DDBJ databases">
        <authorList>
            <person name="Ploux O."/>
        </authorList>
    </citation>
    <scope>NUCLEOTIDE SEQUENCE [LARGE SCALE GENOMIC DNA]</scope>
    <source>
        <strain evidence="2 3">URUG2</strain>
    </source>
</reference>
<protein>
    <submittedName>
        <fullName evidence="2">Uncharacterized protein</fullName>
    </submittedName>
</protein>